<keyword evidence="3" id="KW-1185">Reference proteome</keyword>
<name>A0ABS8WEU6_9GAMM</name>
<dbReference type="Proteomes" id="UP001201273">
    <property type="component" value="Unassembled WGS sequence"/>
</dbReference>
<dbReference type="InterPro" id="IPR007815">
    <property type="entry name" value="Emycin_Estase"/>
</dbReference>
<dbReference type="SUPFAM" id="SSF159501">
    <property type="entry name" value="EreA/ChaN-like"/>
    <property type="match status" value="1"/>
</dbReference>
<accession>A0ABS8WEU6</accession>
<dbReference type="EMBL" id="JAIMJA010000022">
    <property type="protein sequence ID" value="MCE2596652.1"/>
    <property type="molecule type" value="Genomic_DNA"/>
</dbReference>
<feature type="signal peptide" evidence="1">
    <location>
        <begin position="1"/>
        <end position="18"/>
    </location>
</feature>
<sequence length="448" mass="49779">MKHKLTLLSCAVLLAACGGGGGGGGNSNVDIAAASADLMYTEITSTQMSSDNADIMPIINRVKDYDLVSLGEPSHNGSVLHFIKSRILKGLHQEGKLDLIVFEAGFYDGLVAWEQYLKGKQPLIEAITGPHANFMYMQRHSKGVSQIIDYINDLDQVNAPLILAGFDSRINSDPACVVKDGETTSIMLQELDRYLVANNLSVESIMDIYTIAPVMMCSWHNPDVTYNHNQALHQQLMSALVALEKVLEQQAKLEVIPEYDPTTPRNFRQYASFWLQVVKGMQGHAQMQVNDLDYAKADVRSADNLRWLRDVWFKTRGQTAIWSHNIHITKVEHTVPQALVKQQPELTSYVMGVIDNGGMYAPYVPQYETWAEDAFAISRDKDTVNYLLGSAGIPNAFIDFNETNSSNLIFSGKFKLAFHGGAAQYVTPAEIMDGMLFIPVEEATVSRY</sequence>
<proteinExistence type="predicted"/>
<reference evidence="2 3" key="1">
    <citation type="journal article" date="2022" name="Environ. Microbiol. Rep.">
        <title>Eco-phylogenetic analyses reveal divergent evolution of vitamin B12 metabolism in the marine bacterial family 'Psychromonadaceae'.</title>
        <authorList>
            <person name="Jin X."/>
            <person name="Yang Y."/>
            <person name="Cao H."/>
            <person name="Gao B."/>
            <person name="Zhao Z."/>
        </authorList>
    </citation>
    <scope>NUCLEOTIDE SEQUENCE [LARGE SCALE GENOMIC DNA]</scope>
    <source>
        <strain evidence="2 3">MKS20</strain>
    </source>
</reference>
<protein>
    <submittedName>
        <fullName evidence="2">Erythromycin esterase family protein</fullName>
    </submittedName>
</protein>
<dbReference type="RefSeq" id="WP_233054283.1">
    <property type="nucleotide sequence ID" value="NZ_JAIMJA010000022.1"/>
</dbReference>
<evidence type="ECO:0000313" key="3">
    <source>
        <dbReference type="Proteomes" id="UP001201273"/>
    </source>
</evidence>
<dbReference type="Gene3D" id="3.30.1870.10">
    <property type="entry name" value="EreA-like, domain 2"/>
    <property type="match status" value="1"/>
</dbReference>
<feature type="chain" id="PRO_5046192904" evidence="1">
    <location>
        <begin position="19"/>
        <end position="448"/>
    </location>
</feature>
<evidence type="ECO:0000256" key="1">
    <source>
        <dbReference type="SAM" id="SignalP"/>
    </source>
</evidence>
<dbReference type="Gene3D" id="3.40.1660.10">
    <property type="entry name" value="EreA-like (biosynthetic domain)"/>
    <property type="match status" value="1"/>
</dbReference>
<gene>
    <name evidence="2" type="ORF">K6Y31_17835</name>
</gene>
<dbReference type="Pfam" id="PF05139">
    <property type="entry name" value="Erythro_esteras"/>
    <property type="match status" value="1"/>
</dbReference>
<evidence type="ECO:0000313" key="2">
    <source>
        <dbReference type="EMBL" id="MCE2596652.1"/>
    </source>
</evidence>
<comment type="caution">
    <text evidence="2">The sequence shown here is derived from an EMBL/GenBank/DDBJ whole genome shotgun (WGS) entry which is preliminary data.</text>
</comment>
<dbReference type="Gene3D" id="1.20.1440.30">
    <property type="entry name" value="Biosynthetic Protein domain"/>
    <property type="match status" value="1"/>
</dbReference>
<keyword evidence="1" id="KW-0732">Signal</keyword>
<dbReference type="PROSITE" id="PS51257">
    <property type="entry name" value="PROKAR_LIPOPROTEIN"/>
    <property type="match status" value="1"/>
</dbReference>
<organism evidence="2 3">
    <name type="scientific">Motilimonas cestriensis</name>
    <dbReference type="NCBI Taxonomy" id="2742685"/>
    <lineage>
        <taxon>Bacteria</taxon>
        <taxon>Pseudomonadati</taxon>
        <taxon>Pseudomonadota</taxon>
        <taxon>Gammaproteobacteria</taxon>
        <taxon>Alteromonadales</taxon>
        <taxon>Alteromonadales genera incertae sedis</taxon>
        <taxon>Motilimonas</taxon>
    </lineage>
</organism>